<feature type="chain" id="PRO_5005896024" evidence="1">
    <location>
        <begin position="26"/>
        <end position="95"/>
    </location>
</feature>
<dbReference type="AlphaFoldDB" id="A0A0N5CEY5"/>
<feature type="signal peptide" evidence="1">
    <location>
        <begin position="1"/>
        <end position="25"/>
    </location>
</feature>
<sequence>MKSFVYYSCILFLIFVFQTFPKVKGDYGDYDYGYYGGGNPHWNTPYSNPYYNNYGSYHPPSYNYGYGYQPSVGYYGSGCRMVGIIFRRLVCPINY</sequence>
<proteinExistence type="predicted"/>
<organism evidence="2 3">
    <name type="scientific">Strongyloides papillosus</name>
    <name type="common">Intestinal threadworm</name>
    <dbReference type="NCBI Taxonomy" id="174720"/>
    <lineage>
        <taxon>Eukaryota</taxon>
        <taxon>Metazoa</taxon>
        <taxon>Ecdysozoa</taxon>
        <taxon>Nematoda</taxon>
        <taxon>Chromadorea</taxon>
        <taxon>Rhabditida</taxon>
        <taxon>Tylenchina</taxon>
        <taxon>Panagrolaimomorpha</taxon>
        <taxon>Strongyloidoidea</taxon>
        <taxon>Strongyloididae</taxon>
        <taxon>Strongyloides</taxon>
    </lineage>
</organism>
<accession>A0A0N5CEY5</accession>
<keyword evidence="2" id="KW-1185">Reference proteome</keyword>
<evidence type="ECO:0000313" key="3">
    <source>
        <dbReference type="WBParaSite" id="SPAL_0001642300.1"/>
    </source>
</evidence>
<name>A0A0N5CEY5_STREA</name>
<reference evidence="3" key="1">
    <citation type="submission" date="2017-02" db="UniProtKB">
        <authorList>
            <consortium name="WormBaseParasite"/>
        </authorList>
    </citation>
    <scope>IDENTIFICATION</scope>
</reference>
<dbReference type="WBParaSite" id="SPAL_0001642300.1">
    <property type="protein sequence ID" value="SPAL_0001642300.1"/>
    <property type="gene ID" value="SPAL_0001642300"/>
</dbReference>
<evidence type="ECO:0000256" key="1">
    <source>
        <dbReference type="SAM" id="SignalP"/>
    </source>
</evidence>
<evidence type="ECO:0000313" key="2">
    <source>
        <dbReference type="Proteomes" id="UP000046392"/>
    </source>
</evidence>
<protein>
    <submittedName>
        <fullName evidence="3">Uncharacterized protein</fullName>
    </submittedName>
</protein>
<keyword evidence="1" id="KW-0732">Signal</keyword>
<dbReference type="Proteomes" id="UP000046392">
    <property type="component" value="Unplaced"/>
</dbReference>